<evidence type="ECO:0000313" key="1">
    <source>
        <dbReference type="EMBL" id="CAG8771151.1"/>
    </source>
</evidence>
<protein>
    <submittedName>
        <fullName evidence="1">16965_t:CDS:1</fullName>
    </submittedName>
</protein>
<sequence length="297" mass="33743">LNSSVNDDNSKLLSLNAQLKTKTIDINLNTTRQFLHLMNQRYAKMKASKLLAKSLGKGPWHAQLMLAILCPLLEFYECEDVVEYKNDFLQEMSSEAEIISVTQDEATLYANNSVKQYWSPKGEYGLQRKSQGLSIYISDFVYETIRRLKLSDYEIAINDLLPDSICFKYTEAGVAIYLGINHDTLFMFDNSSNHGSFAEDALLVLQMGMKDGTKKLLLCTSKYRDGSEYVMTYRNSNGVLKPKGIRRALEERGLWIPDLIKKCNTCKKNKPDPTNLNCCTSHILSAQSDFASQRSHL</sequence>
<feature type="non-terminal residue" evidence="1">
    <location>
        <position position="1"/>
    </location>
</feature>
<dbReference type="Proteomes" id="UP000789405">
    <property type="component" value="Unassembled WGS sequence"/>
</dbReference>
<gene>
    <name evidence="1" type="ORF">DERYTH_LOCUS18703</name>
</gene>
<dbReference type="PANTHER" id="PTHR35871:SF1">
    <property type="entry name" value="CXC1-LIKE CYSTEINE CLUSTER ASSOCIATED WITH KDZ TRANSPOSASES DOMAIN-CONTAINING PROTEIN"/>
    <property type="match status" value="1"/>
</dbReference>
<reference evidence="1" key="1">
    <citation type="submission" date="2021-06" db="EMBL/GenBank/DDBJ databases">
        <authorList>
            <person name="Kallberg Y."/>
            <person name="Tangrot J."/>
            <person name="Rosling A."/>
        </authorList>
    </citation>
    <scope>NUCLEOTIDE SEQUENCE</scope>
    <source>
        <strain evidence="1">MA453B</strain>
    </source>
</reference>
<dbReference type="PANTHER" id="PTHR35871">
    <property type="entry name" value="EXPRESSED PROTEIN"/>
    <property type="match status" value="1"/>
</dbReference>
<dbReference type="EMBL" id="CAJVPY010019344">
    <property type="protein sequence ID" value="CAG8771151.1"/>
    <property type="molecule type" value="Genomic_DNA"/>
</dbReference>
<name>A0A9N9NWT1_9GLOM</name>
<evidence type="ECO:0000313" key="2">
    <source>
        <dbReference type="Proteomes" id="UP000789405"/>
    </source>
</evidence>
<proteinExistence type="predicted"/>
<keyword evidence="2" id="KW-1185">Reference proteome</keyword>
<accession>A0A9N9NWT1</accession>
<dbReference type="OrthoDB" id="10044727at2759"/>
<comment type="caution">
    <text evidence="1">The sequence shown here is derived from an EMBL/GenBank/DDBJ whole genome shotgun (WGS) entry which is preliminary data.</text>
</comment>
<dbReference type="AlphaFoldDB" id="A0A9N9NWT1"/>
<organism evidence="1 2">
    <name type="scientific">Dentiscutata erythropus</name>
    <dbReference type="NCBI Taxonomy" id="1348616"/>
    <lineage>
        <taxon>Eukaryota</taxon>
        <taxon>Fungi</taxon>
        <taxon>Fungi incertae sedis</taxon>
        <taxon>Mucoromycota</taxon>
        <taxon>Glomeromycotina</taxon>
        <taxon>Glomeromycetes</taxon>
        <taxon>Diversisporales</taxon>
        <taxon>Gigasporaceae</taxon>
        <taxon>Dentiscutata</taxon>
    </lineage>
</organism>